<dbReference type="RefSeq" id="WP_408329180.1">
    <property type="nucleotide sequence ID" value="NZ_JAQQFH010000008.1"/>
</dbReference>
<proteinExistence type="predicted"/>
<sequence>MTNARTNVPPPDDLKLMHMRVALIPYYVQSVHAGLKALDISKRYHALERIEIRVDGVDDPVHSTALIAYTQTASSMAAIYSRLLLEFLGLKAGGSPSQLHPIVKRTRRGDIGVENFRGSDGSPLEKVLPSIVDDFPDPQEVERAWITTCDFAGQRLAHITDGFKLNGSDVTPMLVRTFETIPQVVDQAFSNKFD</sequence>
<evidence type="ECO:0000313" key="2">
    <source>
        <dbReference type="Proteomes" id="UP001629249"/>
    </source>
</evidence>
<protein>
    <submittedName>
        <fullName evidence="1">Uncharacterized protein</fullName>
    </submittedName>
</protein>
<dbReference type="Proteomes" id="UP001629249">
    <property type="component" value="Unassembled WGS sequence"/>
</dbReference>
<organism evidence="1 2">
    <name type="scientific">Paraburkholderia agricolaris</name>
    <dbReference type="NCBI Taxonomy" id="2152888"/>
    <lineage>
        <taxon>Bacteria</taxon>
        <taxon>Pseudomonadati</taxon>
        <taxon>Pseudomonadota</taxon>
        <taxon>Betaproteobacteria</taxon>
        <taxon>Burkholderiales</taxon>
        <taxon>Burkholderiaceae</taxon>
        <taxon>Paraburkholderia</taxon>
    </lineage>
</organism>
<evidence type="ECO:0000313" key="1">
    <source>
        <dbReference type="EMBL" id="MFL9885224.1"/>
    </source>
</evidence>
<name>A0ABW8ZSS9_9BURK</name>
<reference evidence="1 2" key="1">
    <citation type="journal article" date="2024" name="Chem. Sci.">
        <title>Discovery of megapolipeptins by genome mining of a Burkholderiales bacteria collection.</title>
        <authorList>
            <person name="Paulo B.S."/>
            <person name="Recchia M.J.J."/>
            <person name="Lee S."/>
            <person name="Fergusson C.H."/>
            <person name="Romanowski S.B."/>
            <person name="Hernandez A."/>
            <person name="Krull N."/>
            <person name="Liu D.Y."/>
            <person name="Cavanagh H."/>
            <person name="Bos A."/>
            <person name="Gray C.A."/>
            <person name="Murphy B.T."/>
            <person name="Linington R.G."/>
            <person name="Eustaquio A.S."/>
        </authorList>
    </citation>
    <scope>NUCLEOTIDE SEQUENCE [LARGE SCALE GENOMIC DNA]</scope>
    <source>
        <strain evidence="1 2">RL16-012-BIC-B</strain>
    </source>
</reference>
<keyword evidence="2" id="KW-1185">Reference proteome</keyword>
<accession>A0ABW8ZSS9</accession>
<comment type="caution">
    <text evidence="1">The sequence shown here is derived from an EMBL/GenBank/DDBJ whole genome shotgun (WGS) entry which is preliminary data.</text>
</comment>
<dbReference type="EMBL" id="JAQQFN010000014">
    <property type="protein sequence ID" value="MFL9885224.1"/>
    <property type="molecule type" value="Genomic_DNA"/>
</dbReference>
<gene>
    <name evidence="1" type="ORF">PQR66_19430</name>
</gene>